<reference evidence="1 2" key="1">
    <citation type="submission" date="2024-10" db="EMBL/GenBank/DDBJ databases">
        <title>The Natural Products Discovery Center: Release of the First 8490 Sequenced Strains for Exploring Actinobacteria Biosynthetic Diversity.</title>
        <authorList>
            <person name="Kalkreuter E."/>
            <person name="Kautsar S.A."/>
            <person name="Yang D."/>
            <person name="Bader C.D."/>
            <person name="Teijaro C.N."/>
            <person name="Fluegel L."/>
            <person name="Davis C.M."/>
            <person name="Simpson J.R."/>
            <person name="Lauterbach L."/>
            <person name="Steele A.D."/>
            <person name="Gui C."/>
            <person name="Meng S."/>
            <person name="Li G."/>
            <person name="Viehrig K."/>
            <person name="Ye F."/>
            <person name="Su P."/>
            <person name="Kiefer A.F."/>
            <person name="Nichols A."/>
            <person name="Cepeda A.J."/>
            <person name="Yan W."/>
            <person name="Fan B."/>
            <person name="Jiang Y."/>
            <person name="Adhikari A."/>
            <person name="Zheng C.-J."/>
            <person name="Schuster L."/>
            <person name="Cowan T.M."/>
            <person name="Smanski M.J."/>
            <person name="Chevrette M.G."/>
            <person name="De Carvalho L.P.S."/>
            <person name="Shen B."/>
        </authorList>
    </citation>
    <scope>NUCLEOTIDE SEQUENCE [LARGE SCALE GENOMIC DNA]</scope>
    <source>
        <strain evidence="1 2">NPDC050545</strain>
    </source>
</reference>
<gene>
    <name evidence="1" type="ORF">ACIBG2_28910</name>
</gene>
<keyword evidence="2" id="KW-1185">Reference proteome</keyword>
<evidence type="ECO:0008006" key="3">
    <source>
        <dbReference type="Google" id="ProtNLM"/>
    </source>
</evidence>
<dbReference type="Proteomes" id="UP001612741">
    <property type="component" value="Unassembled WGS sequence"/>
</dbReference>
<sequence length="118" mass="13061">MTKPWPGLDPKKDEVTFNVTQLRNVLGDLERDLKRLQRPGPGSQTEAVSKISMPRNPLYDVDWPPADAFFTTLSNGANFIGYTYSEVVRKYEIALGLIRAAEQNNGSTESGNTQTASV</sequence>
<dbReference type="EMBL" id="JBITGY010000008">
    <property type="protein sequence ID" value="MFI6501431.1"/>
    <property type="molecule type" value="Genomic_DNA"/>
</dbReference>
<comment type="caution">
    <text evidence="1">The sequence shown here is derived from an EMBL/GenBank/DDBJ whole genome shotgun (WGS) entry which is preliminary data.</text>
</comment>
<protein>
    <recommendedName>
        <fullName evidence="3">PE domain-containing protein</fullName>
    </recommendedName>
</protein>
<name>A0ABW7Z0D0_9ACTN</name>
<evidence type="ECO:0000313" key="1">
    <source>
        <dbReference type="EMBL" id="MFI6501431.1"/>
    </source>
</evidence>
<evidence type="ECO:0000313" key="2">
    <source>
        <dbReference type="Proteomes" id="UP001612741"/>
    </source>
</evidence>
<proteinExistence type="predicted"/>
<accession>A0ABW7Z0D0</accession>
<dbReference type="RefSeq" id="WP_397086012.1">
    <property type="nucleotide sequence ID" value="NZ_JBITGY010000008.1"/>
</dbReference>
<organism evidence="1 2">
    <name type="scientific">Nonomuraea typhae</name>
    <dbReference type="NCBI Taxonomy" id="2603600"/>
    <lineage>
        <taxon>Bacteria</taxon>
        <taxon>Bacillati</taxon>
        <taxon>Actinomycetota</taxon>
        <taxon>Actinomycetes</taxon>
        <taxon>Streptosporangiales</taxon>
        <taxon>Streptosporangiaceae</taxon>
        <taxon>Nonomuraea</taxon>
    </lineage>
</organism>